<dbReference type="Proteomes" id="UP000280834">
    <property type="component" value="Unassembled WGS sequence"/>
</dbReference>
<evidence type="ECO:0000313" key="1">
    <source>
        <dbReference type="EMBL" id="VDO13587.1"/>
    </source>
</evidence>
<dbReference type="WBParaSite" id="BTMF_0000358401-mRNA-1">
    <property type="protein sequence ID" value="BTMF_0000358401-mRNA-1"/>
    <property type="gene ID" value="BTMF_0000358401"/>
</dbReference>
<sequence length="36" mass="4386">MLPQSMKRSRHIRSIDDIPVEVLLMIFRRYVVFILI</sequence>
<dbReference type="AlphaFoldDB" id="A0A0R3QB62"/>
<proteinExistence type="predicted"/>
<reference evidence="1 2" key="2">
    <citation type="submission" date="2018-11" db="EMBL/GenBank/DDBJ databases">
        <authorList>
            <consortium name="Pathogen Informatics"/>
        </authorList>
    </citation>
    <scope>NUCLEOTIDE SEQUENCE [LARGE SCALE GENOMIC DNA]</scope>
</reference>
<reference evidence="3" key="1">
    <citation type="submission" date="2017-02" db="UniProtKB">
        <authorList>
            <consortium name="WormBaseParasite"/>
        </authorList>
    </citation>
    <scope>IDENTIFICATION</scope>
</reference>
<evidence type="ECO:0000313" key="2">
    <source>
        <dbReference type="Proteomes" id="UP000280834"/>
    </source>
</evidence>
<gene>
    <name evidence="1" type="ORF">BTMF_LOCUS2895</name>
</gene>
<dbReference type="EMBL" id="UZAG01002510">
    <property type="protein sequence ID" value="VDO13587.1"/>
    <property type="molecule type" value="Genomic_DNA"/>
</dbReference>
<keyword evidence="2" id="KW-1185">Reference proteome</keyword>
<organism evidence="3">
    <name type="scientific">Brugia timori</name>
    <dbReference type="NCBI Taxonomy" id="42155"/>
    <lineage>
        <taxon>Eukaryota</taxon>
        <taxon>Metazoa</taxon>
        <taxon>Ecdysozoa</taxon>
        <taxon>Nematoda</taxon>
        <taxon>Chromadorea</taxon>
        <taxon>Rhabditida</taxon>
        <taxon>Spirurina</taxon>
        <taxon>Spiruromorpha</taxon>
        <taxon>Filarioidea</taxon>
        <taxon>Onchocercidae</taxon>
        <taxon>Brugia</taxon>
    </lineage>
</organism>
<protein>
    <submittedName>
        <fullName evidence="3">F-box domain-containing protein</fullName>
    </submittedName>
</protein>
<accession>A0A0R3QB62</accession>
<evidence type="ECO:0000313" key="3">
    <source>
        <dbReference type="WBParaSite" id="BTMF_0000358401-mRNA-1"/>
    </source>
</evidence>
<name>A0A0R3QB62_9BILA</name>